<dbReference type="InterPro" id="IPR002500">
    <property type="entry name" value="PAPS_reduct_dom"/>
</dbReference>
<dbReference type="SUPFAM" id="SSF52402">
    <property type="entry name" value="Adenine nucleotide alpha hydrolases-like"/>
    <property type="match status" value="1"/>
</dbReference>
<protein>
    <recommendedName>
        <fullName evidence="2">FAD synthase</fullName>
        <ecNumber evidence="2">2.7.7.2</ecNumber>
    </recommendedName>
    <alternativeName>
        <fullName evidence="10">FAD pyrophosphorylase</fullName>
    </alternativeName>
    <alternativeName>
        <fullName evidence="11">FMN adenylyltransferase</fullName>
    </alternativeName>
</protein>
<feature type="region of interest" description="Disordered" evidence="13">
    <location>
        <begin position="267"/>
        <end position="299"/>
    </location>
</feature>
<dbReference type="VEuPathDB" id="FungiDB:DIURU_004139"/>
<reference evidence="15 16" key="1">
    <citation type="submission" date="2019-07" db="EMBL/GenBank/DDBJ databases">
        <title>Genome assembly of two rare yeast pathogens: Diutina rugosa and Trichomonascus ciferrii.</title>
        <authorList>
            <person name="Mixao V."/>
            <person name="Saus E."/>
            <person name="Hansen A."/>
            <person name="Lass-Flor C."/>
            <person name="Gabaldon T."/>
        </authorList>
    </citation>
    <scope>NUCLEOTIDE SEQUENCE [LARGE SCALE GENOMIC DNA]</scope>
    <source>
        <strain evidence="15 16">CBS 613</strain>
    </source>
</reference>
<evidence type="ECO:0000313" key="16">
    <source>
        <dbReference type="Proteomes" id="UP000449547"/>
    </source>
</evidence>
<keyword evidence="7" id="KW-0547">Nucleotide-binding</keyword>
<dbReference type="AlphaFoldDB" id="A0A642UIW3"/>
<keyword evidence="3" id="KW-0285">Flavoprotein</keyword>
<keyword evidence="5" id="KW-0808">Transferase</keyword>
<organism evidence="15 16">
    <name type="scientific">Diutina rugosa</name>
    <name type="common">Yeast</name>
    <name type="synonym">Candida rugosa</name>
    <dbReference type="NCBI Taxonomy" id="5481"/>
    <lineage>
        <taxon>Eukaryota</taxon>
        <taxon>Fungi</taxon>
        <taxon>Dikarya</taxon>
        <taxon>Ascomycota</taxon>
        <taxon>Saccharomycotina</taxon>
        <taxon>Pichiomycetes</taxon>
        <taxon>Debaryomycetaceae</taxon>
        <taxon>Diutina</taxon>
    </lineage>
</organism>
<keyword evidence="9" id="KW-0067">ATP-binding</keyword>
<dbReference type="GO" id="GO:0003919">
    <property type="term" value="F:FMN adenylyltransferase activity"/>
    <property type="evidence" value="ECO:0007669"/>
    <property type="project" value="UniProtKB-EC"/>
</dbReference>
<dbReference type="OMA" id="FQAPMAN"/>
<evidence type="ECO:0000259" key="14">
    <source>
        <dbReference type="Pfam" id="PF01507"/>
    </source>
</evidence>
<evidence type="ECO:0000256" key="5">
    <source>
        <dbReference type="ARBA" id="ARBA00022679"/>
    </source>
</evidence>
<dbReference type="EMBL" id="SWFT01000120">
    <property type="protein sequence ID" value="KAA8899882.1"/>
    <property type="molecule type" value="Genomic_DNA"/>
</dbReference>
<evidence type="ECO:0000256" key="7">
    <source>
        <dbReference type="ARBA" id="ARBA00022741"/>
    </source>
</evidence>
<dbReference type="Proteomes" id="UP000449547">
    <property type="component" value="Unassembled WGS sequence"/>
</dbReference>
<comment type="caution">
    <text evidence="15">The sequence shown here is derived from an EMBL/GenBank/DDBJ whole genome shotgun (WGS) entry which is preliminary data.</text>
</comment>
<evidence type="ECO:0000256" key="10">
    <source>
        <dbReference type="ARBA" id="ARBA00031145"/>
    </source>
</evidence>
<feature type="domain" description="Phosphoadenosine phosphosulphate reductase" evidence="14">
    <location>
        <begin position="145"/>
        <end position="225"/>
    </location>
</feature>
<feature type="compositionally biased region" description="Low complexity" evidence="13">
    <location>
        <begin position="270"/>
        <end position="288"/>
    </location>
</feature>
<accession>A0A642UIW3</accession>
<dbReference type="PANTHER" id="PTHR23293">
    <property type="entry name" value="FAD SYNTHETASE-RELATED FMN ADENYLYLTRANSFERASE"/>
    <property type="match status" value="1"/>
</dbReference>
<evidence type="ECO:0000256" key="8">
    <source>
        <dbReference type="ARBA" id="ARBA00022827"/>
    </source>
</evidence>
<dbReference type="RefSeq" id="XP_034011160.1">
    <property type="nucleotide sequence ID" value="XM_034156979.1"/>
</dbReference>
<dbReference type="GO" id="GO:0005524">
    <property type="term" value="F:ATP binding"/>
    <property type="evidence" value="ECO:0007669"/>
    <property type="project" value="UniProtKB-KW"/>
</dbReference>
<evidence type="ECO:0000256" key="6">
    <source>
        <dbReference type="ARBA" id="ARBA00022695"/>
    </source>
</evidence>
<evidence type="ECO:0000256" key="3">
    <source>
        <dbReference type="ARBA" id="ARBA00022630"/>
    </source>
</evidence>
<name>A0A642UIW3_DIURU</name>
<evidence type="ECO:0000313" key="15">
    <source>
        <dbReference type="EMBL" id="KAA8899882.1"/>
    </source>
</evidence>
<keyword evidence="4" id="KW-0288">FMN</keyword>
<dbReference type="Gene3D" id="3.40.50.620">
    <property type="entry name" value="HUPs"/>
    <property type="match status" value="1"/>
</dbReference>
<keyword evidence="16" id="KW-1185">Reference proteome</keyword>
<evidence type="ECO:0000256" key="9">
    <source>
        <dbReference type="ARBA" id="ARBA00022840"/>
    </source>
</evidence>
<evidence type="ECO:0000256" key="2">
    <source>
        <dbReference type="ARBA" id="ARBA00012393"/>
    </source>
</evidence>
<dbReference type="GeneID" id="54782790"/>
<proteinExistence type="predicted"/>
<comment type="catalytic activity">
    <reaction evidence="12">
        <text>FMN + ATP + H(+) = FAD + diphosphate</text>
        <dbReference type="Rhea" id="RHEA:17237"/>
        <dbReference type="ChEBI" id="CHEBI:15378"/>
        <dbReference type="ChEBI" id="CHEBI:30616"/>
        <dbReference type="ChEBI" id="CHEBI:33019"/>
        <dbReference type="ChEBI" id="CHEBI:57692"/>
        <dbReference type="ChEBI" id="CHEBI:58210"/>
        <dbReference type="EC" id="2.7.7.2"/>
    </reaction>
</comment>
<dbReference type="EC" id="2.7.7.2" evidence="2"/>
<evidence type="ECO:0000256" key="12">
    <source>
        <dbReference type="ARBA" id="ARBA00049494"/>
    </source>
</evidence>
<evidence type="ECO:0000256" key="4">
    <source>
        <dbReference type="ARBA" id="ARBA00022643"/>
    </source>
</evidence>
<dbReference type="GO" id="GO:0006747">
    <property type="term" value="P:FAD biosynthetic process"/>
    <property type="evidence" value="ECO:0007669"/>
    <property type="project" value="TreeGrafter"/>
</dbReference>
<gene>
    <name evidence="15" type="ORF">DIURU_004139</name>
</gene>
<dbReference type="OrthoDB" id="270728at2759"/>
<dbReference type="Pfam" id="PF01507">
    <property type="entry name" value="PAPS_reduct"/>
    <property type="match status" value="2"/>
</dbReference>
<feature type="compositionally biased region" description="Polar residues" evidence="13">
    <location>
        <begin position="289"/>
        <end position="299"/>
    </location>
</feature>
<keyword evidence="8" id="KW-0274">FAD</keyword>
<evidence type="ECO:0000256" key="11">
    <source>
        <dbReference type="ARBA" id="ARBA00031871"/>
    </source>
</evidence>
<feature type="domain" description="Phosphoadenosine phosphosulphate reductase" evidence="14">
    <location>
        <begin position="69"/>
        <end position="131"/>
    </location>
</feature>
<sequence length="299" mass="33710">MTTEASPAEVFAHQCRQAHQLVQAYLDDKLPPPTKPGYVTDPAVKQRVKQRIRQSMAELSHALDDVSDVAMSYNGGKDCLVMVVLILAVLHTKSLPPNYQLDSVYINAEVEFAEVREFIRQSNQRLGLRSVPIKAHLKQGFQQYLDANPHINRIIIGIRRSDPYGATLKFAQATDGDWPRFTRLHPILDWTYVDVWAFLVETGIDYCPMYDQGYTSLGGRDTTVPNPFLKRDDGTYAPAYMLTEDADARERLGRCRYTECQRSNRDVADTITNGNGNSTNNNYMTNTNQSAPVSGQTKD</sequence>
<evidence type="ECO:0000256" key="1">
    <source>
        <dbReference type="ARBA" id="ARBA00004726"/>
    </source>
</evidence>
<dbReference type="InterPro" id="IPR014729">
    <property type="entry name" value="Rossmann-like_a/b/a_fold"/>
</dbReference>
<dbReference type="PANTHER" id="PTHR23293:SF9">
    <property type="entry name" value="FAD SYNTHASE"/>
    <property type="match status" value="1"/>
</dbReference>
<evidence type="ECO:0000256" key="13">
    <source>
        <dbReference type="SAM" id="MobiDB-lite"/>
    </source>
</evidence>
<comment type="pathway">
    <text evidence="1">Cofactor biosynthesis; FAD biosynthesis; FAD from FMN: step 1/1.</text>
</comment>
<keyword evidence="6" id="KW-0548">Nucleotidyltransferase</keyword>